<protein>
    <submittedName>
        <fullName evidence="2">Uncharacterized protein</fullName>
    </submittedName>
</protein>
<evidence type="ECO:0000256" key="1">
    <source>
        <dbReference type="SAM" id="MobiDB-lite"/>
    </source>
</evidence>
<organism evidence="2 3">
    <name type="scientific">Senna tora</name>
    <dbReference type="NCBI Taxonomy" id="362788"/>
    <lineage>
        <taxon>Eukaryota</taxon>
        <taxon>Viridiplantae</taxon>
        <taxon>Streptophyta</taxon>
        <taxon>Embryophyta</taxon>
        <taxon>Tracheophyta</taxon>
        <taxon>Spermatophyta</taxon>
        <taxon>Magnoliopsida</taxon>
        <taxon>eudicotyledons</taxon>
        <taxon>Gunneridae</taxon>
        <taxon>Pentapetalae</taxon>
        <taxon>rosids</taxon>
        <taxon>fabids</taxon>
        <taxon>Fabales</taxon>
        <taxon>Fabaceae</taxon>
        <taxon>Caesalpinioideae</taxon>
        <taxon>Cassia clade</taxon>
        <taxon>Senna</taxon>
    </lineage>
</organism>
<name>A0A834TSX6_9FABA</name>
<accession>A0A834TSX6</accession>
<comment type="caution">
    <text evidence="2">The sequence shown here is derived from an EMBL/GenBank/DDBJ whole genome shotgun (WGS) entry which is preliminary data.</text>
</comment>
<sequence length="21" mass="2446">MKKRRITDFSKAEDEGTHAPQ</sequence>
<dbReference type="EMBL" id="JAAIUW010000006">
    <property type="protein sequence ID" value="KAF7827910.1"/>
    <property type="molecule type" value="Genomic_DNA"/>
</dbReference>
<dbReference type="Proteomes" id="UP000634136">
    <property type="component" value="Unassembled WGS sequence"/>
</dbReference>
<dbReference type="AlphaFoldDB" id="A0A834TSX6"/>
<reference evidence="2" key="1">
    <citation type="submission" date="2020-09" db="EMBL/GenBank/DDBJ databases">
        <title>Genome-Enabled Discovery of Anthraquinone Biosynthesis in Senna tora.</title>
        <authorList>
            <person name="Kang S.-H."/>
            <person name="Pandey R.P."/>
            <person name="Lee C.-M."/>
            <person name="Sim J.-S."/>
            <person name="Jeong J.-T."/>
            <person name="Choi B.-S."/>
            <person name="Jung M."/>
            <person name="Ginzburg D."/>
            <person name="Zhao K."/>
            <person name="Won S.Y."/>
            <person name="Oh T.-J."/>
            <person name="Yu Y."/>
            <person name="Kim N.-H."/>
            <person name="Lee O.R."/>
            <person name="Lee T.-H."/>
            <person name="Bashyal P."/>
            <person name="Kim T.-S."/>
            <person name="Lee W.-H."/>
            <person name="Kawkins C."/>
            <person name="Kim C.-K."/>
            <person name="Kim J.S."/>
            <person name="Ahn B.O."/>
            <person name="Rhee S.Y."/>
            <person name="Sohng J.K."/>
        </authorList>
    </citation>
    <scope>NUCLEOTIDE SEQUENCE</scope>
    <source>
        <tissue evidence="2">Leaf</tissue>
    </source>
</reference>
<evidence type="ECO:0000313" key="2">
    <source>
        <dbReference type="EMBL" id="KAF7827910.1"/>
    </source>
</evidence>
<gene>
    <name evidence="2" type="ORF">G2W53_019074</name>
</gene>
<keyword evidence="3" id="KW-1185">Reference proteome</keyword>
<proteinExistence type="predicted"/>
<feature type="region of interest" description="Disordered" evidence="1">
    <location>
        <begin position="1"/>
        <end position="21"/>
    </location>
</feature>
<evidence type="ECO:0000313" key="3">
    <source>
        <dbReference type="Proteomes" id="UP000634136"/>
    </source>
</evidence>